<feature type="compositionally biased region" description="Low complexity" evidence="1">
    <location>
        <begin position="43"/>
        <end position="52"/>
    </location>
</feature>
<feature type="region of interest" description="Disordered" evidence="1">
    <location>
        <begin position="25"/>
        <end position="52"/>
    </location>
</feature>
<comment type="caution">
    <text evidence="3">The sequence shown here is derived from an EMBL/GenBank/DDBJ whole genome shotgun (WGS) entry which is preliminary data.</text>
</comment>
<evidence type="ECO:0000256" key="1">
    <source>
        <dbReference type="SAM" id="MobiDB-lite"/>
    </source>
</evidence>
<gene>
    <name evidence="3" type="ORF">AZI87_02150</name>
</gene>
<proteinExistence type="predicted"/>
<dbReference type="OrthoDB" id="9342680at2"/>
<dbReference type="EMBL" id="LUKD01000001">
    <property type="protein sequence ID" value="KYG68087.1"/>
    <property type="molecule type" value="Genomic_DNA"/>
</dbReference>
<feature type="chain" id="PRO_5007835222" description="Outer membrane protein beta-barrel domain-containing protein" evidence="2">
    <location>
        <begin position="20"/>
        <end position="367"/>
    </location>
</feature>
<dbReference type="Proteomes" id="UP000075799">
    <property type="component" value="Unassembled WGS sequence"/>
</dbReference>
<evidence type="ECO:0000313" key="3">
    <source>
        <dbReference type="EMBL" id="KYG68087.1"/>
    </source>
</evidence>
<accession>A0A162GGH9</accession>
<reference evidence="3 4" key="1">
    <citation type="submission" date="2016-03" db="EMBL/GenBank/DDBJ databases">
        <authorList>
            <person name="Ploux O."/>
        </authorList>
    </citation>
    <scope>NUCLEOTIDE SEQUENCE [LARGE SCALE GENOMIC DNA]</scope>
    <source>
        <strain evidence="3 4">EC13</strain>
    </source>
</reference>
<feature type="compositionally biased region" description="Polar residues" evidence="1">
    <location>
        <begin position="25"/>
        <end position="40"/>
    </location>
</feature>
<sequence>MRKVLSFVVPFLVWSPLMAQEAASSTLAAGQEETQSSSPEENAAATSVPVTSPVPSVPSSPALAPSVTAPVQSAVVISPVPQNVSYKVKQIIRSHNVVIVEASQPIPFEKGKLYLVTLKDGTQCSLALADIESNLLTMESADCTGLVVGMSVEPALLKASGKTVESTDNLLPEADKIGPRVSVSLYYSTATKARFEDTYVSTTSGSGYVDTTYTMDSSAGLGVSYSKLNPQSWGFVGSILWEPKRKIKSLEVEGPGGTVSGDLIDSPELTLLIFEGNIAYRWENIYIPFGLNYSAPFLSYNSSTTWWSVSGALGAYVGLGMIMSPNFTLELFIRSVGLEMTAADSTGTIDFKRGSLAGFGAGWKYTF</sequence>
<feature type="signal peptide" evidence="2">
    <location>
        <begin position="1"/>
        <end position="19"/>
    </location>
</feature>
<evidence type="ECO:0008006" key="5">
    <source>
        <dbReference type="Google" id="ProtNLM"/>
    </source>
</evidence>
<name>A0A162GGH9_BDEBC</name>
<keyword evidence="2" id="KW-0732">Signal</keyword>
<evidence type="ECO:0000256" key="2">
    <source>
        <dbReference type="SAM" id="SignalP"/>
    </source>
</evidence>
<dbReference type="AlphaFoldDB" id="A0A162GGH9"/>
<organism evidence="3 4">
    <name type="scientific">Bdellovibrio bacteriovorus</name>
    <dbReference type="NCBI Taxonomy" id="959"/>
    <lineage>
        <taxon>Bacteria</taxon>
        <taxon>Pseudomonadati</taxon>
        <taxon>Bdellovibrionota</taxon>
        <taxon>Bdellovibrionia</taxon>
        <taxon>Bdellovibrionales</taxon>
        <taxon>Pseudobdellovibrionaceae</taxon>
        <taxon>Bdellovibrio</taxon>
    </lineage>
</organism>
<dbReference type="RefSeq" id="WP_155722480.1">
    <property type="nucleotide sequence ID" value="NZ_LUKD01000001.1"/>
</dbReference>
<evidence type="ECO:0000313" key="4">
    <source>
        <dbReference type="Proteomes" id="UP000075799"/>
    </source>
</evidence>
<protein>
    <recommendedName>
        <fullName evidence="5">Outer membrane protein beta-barrel domain-containing protein</fullName>
    </recommendedName>
</protein>